<accession>A0A8K0S9C9</accession>
<proteinExistence type="predicted"/>
<evidence type="ECO:0000313" key="3">
    <source>
        <dbReference type="Proteomes" id="UP000813427"/>
    </source>
</evidence>
<reference evidence="2" key="1">
    <citation type="journal article" date="2021" name="Nat. Commun.">
        <title>Genetic determinants of endophytism in the Arabidopsis root mycobiome.</title>
        <authorList>
            <person name="Mesny F."/>
            <person name="Miyauchi S."/>
            <person name="Thiergart T."/>
            <person name="Pickel B."/>
            <person name="Atanasova L."/>
            <person name="Karlsson M."/>
            <person name="Huettel B."/>
            <person name="Barry K.W."/>
            <person name="Haridas S."/>
            <person name="Chen C."/>
            <person name="Bauer D."/>
            <person name="Andreopoulos W."/>
            <person name="Pangilinan J."/>
            <person name="LaButti K."/>
            <person name="Riley R."/>
            <person name="Lipzen A."/>
            <person name="Clum A."/>
            <person name="Drula E."/>
            <person name="Henrissat B."/>
            <person name="Kohler A."/>
            <person name="Grigoriev I.V."/>
            <person name="Martin F.M."/>
            <person name="Hacquard S."/>
        </authorList>
    </citation>
    <scope>NUCLEOTIDE SEQUENCE</scope>
    <source>
        <strain evidence="2">MPI-SDFR-AT-0068</strain>
    </source>
</reference>
<evidence type="ECO:0000256" key="1">
    <source>
        <dbReference type="SAM" id="MobiDB-lite"/>
    </source>
</evidence>
<organism evidence="2 3">
    <name type="scientific">Fusarium tricinctum</name>
    <dbReference type="NCBI Taxonomy" id="61284"/>
    <lineage>
        <taxon>Eukaryota</taxon>
        <taxon>Fungi</taxon>
        <taxon>Dikarya</taxon>
        <taxon>Ascomycota</taxon>
        <taxon>Pezizomycotina</taxon>
        <taxon>Sordariomycetes</taxon>
        <taxon>Hypocreomycetidae</taxon>
        <taxon>Hypocreales</taxon>
        <taxon>Nectriaceae</taxon>
        <taxon>Fusarium</taxon>
        <taxon>Fusarium tricinctum species complex</taxon>
    </lineage>
</organism>
<comment type="caution">
    <text evidence="2">The sequence shown here is derived from an EMBL/GenBank/DDBJ whole genome shotgun (WGS) entry which is preliminary data.</text>
</comment>
<feature type="region of interest" description="Disordered" evidence="1">
    <location>
        <begin position="1"/>
        <end position="107"/>
    </location>
</feature>
<dbReference type="EMBL" id="JAGPXF010000002">
    <property type="protein sequence ID" value="KAH7257713.1"/>
    <property type="molecule type" value="Genomic_DNA"/>
</dbReference>
<feature type="compositionally biased region" description="Polar residues" evidence="1">
    <location>
        <begin position="15"/>
        <end position="24"/>
    </location>
</feature>
<dbReference type="Proteomes" id="UP000813427">
    <property type="component" value="Unassembled WGS sequence"/>
</dbReference>
<sequence>MSTGRRRLIAKTRPSRASSMSTDSYLDCKPQKPKSEALTANINEDHPSSRTVSYANVLKGPQSPKAESLAGDIDNEPQSPKTASLSGDANDEPQSPQPPERPANSTSFRLLNNQSSKRHDNPWIGTLQYRVSALVNSIEIAQANALPFGNHANLREPLPFVMDPKVAALLVRSNMYLVAEWIIELQMKGASQFDGLEDIVEYLRFFGEHWSVGNHLPLLLQMIQRLMSHLVG</sequence>
<feature type="compositionally biased region" description="Polar residues" evidence="1">
    <location>
        <begin position="76"/>
        <end position="87"/>
    </location>
</feature>
<feature type="compositionally biased region" description="Basic residues" evidence="1">
    <location>
        <begin position="1"/>
        <end position="14"/>
    </location>
</feature>
<protein>
    <submittedName>
        <fullName evidence="2">Uncharacterized protein</fullName>
    </submittedName>
</protein>
<name>A0A8K0S9C9_9HYPO</name>
<dbReference type="AlphaFoldDB" id="A0A8K0S9C9"/>
<gene>
    <name evidence="2" type="ORF">BKA59DRAFT_508610</name>
</gene>
<evidence type="ECO:0000313" key="2">
    <source>
        <dbReference type="EMBL" id="KAH7257713.1"/>
    </source>
</evidence>
<keyword evidence="3" id="KW-1185">Reference proteome</keyword>